<evidence type="ECO:0008006" key="4">
    <source>
        <dbReference type="Google" id="ProtNLM"/>
    </source>
</evidence>
<gene>
    <name evidence="2" type="ORF">N864_08100</name>
</gene>
<evidence type="ECO:0000313" key="3">
    <source>
        <dbReference type="Proteomes" id="UP000019494"/>
    </source>
</evidence>
<sequence length="489" mass="52829">MSATHAAWPTDLAPTATTTRDLLERAHTLKGQYLRTRGPVSVAQWESFDQALYRLLVELLSQRTVGPGPVDRAALPLYDIVKAYPTPLAPFPGAPELTPADAGRLIGCSTSTIRARILRGEITATRTSTGWQIPHHSLDLRSDVRPADPTDPQPLARIAVTLGVLTDVLHEHQRLPEKPDLGTGPLLRLAHDVLRDTDAISRHTLALIEPEGVGRVLAITRHAAASTARLAHTASEPLPYAAVPPPTRDRSVRAALSPSPGASTTYELGLLDRALADWTRAARSELAQSVPSVEVIRNITSHGVHIYATLDALLGAEDSETVPSVRAQLRATAQELQRAGAAWGPATTTVRPSPNYVEAAQHLHDALEEAIRCAPDLGSRQRERAFDSLTAASHDMAALTREIGPIPGRLIDAGILFAHARAVEADTDRLRARLRGRLVTLHYSDLPDLEAANTAAQRATELTERELCRHLAARRQPAPQTEPSLGPQL</sequence>
<dbReference type="EMBL" id="AWQS01000251">
    <property type="protein sequence ID" value="EWT04412.1"/>
    <property type="molecule type" value="Genomic_DNA"/>
</dbReference>
<organism evidence="2 3">
    <name type="scientific">Intrasporangium chromatireducens Q5-1</name>
    <dbReference type="NCBI Taxonomy" id="584657"/>
    <lineage>
        <taxon>Bacteria</taxon>
        <taxon>Bacillati</taxon>
        <taxon>Actinomycetota</taxon>
        <taxon>Actinomycetes</taxon>
        <taxon>Micrococcales</taxon>
        <taxon>Intrasporangiaceae</taxon>
        <taxon>Intrasporangium</taxon>
    </lineage>
</organism>
<protein>
    <recommendedName>
        <fullName evidence="4">Helix-turn-helix domain-containing protein</fullName>
    </recommendedName>
</protein>
<reference evidence="3" key="1">
    <citation type="submission" date="2013-08" db="EMBL/GenBank/DDBJ databases">
        <title>Intrasporangium oryzae NRRL B-24470.</title>
        <authorList>
            <person name="Liu H."/>
            <person name="Wang G."/>
        </authorList>
    </citation>
    <scope>NUCLEOTIDE SEQUENCE [LARGE SCALE GENOMIC DNA]</scope>
    <source>
        <strain evidence="3">Q5-1</strain>
    </source>
</reference>
<feature type="region of interest" description="Disordered" evidence="1">
    <location>
        <begin position="239"/>
        <end position="259"/>
    </location>
</feature>
<name>W9GGT9_9MICO</name>
<dbReference type="OrthoDB" id="4865283at2"/>
<accession>W9GGT9</accession>
<dbReference type="RefSeq" id="WP_034720815.1">
    <property type="nucleotide sequence ID" value="NZ_AWQS01000251.1"/>
</dbReference>
<evidence type="ECO:0000256" key="1">
    <source>
        <dbReference type="SAM" id="MobiDB-lite"/>
    </source>
</evidence>
<keyword evidence="3" id="KW-1185">Reference proteome</keyword>
<evidence type="ECO:0000313" key="2">
    <source>
        <dbReference type="EMBL" id="EWT04412.1"/>
    </source>
</evidence>
<comment type="caution">
    <text evidence="2">The sequence shown here is derived from an EMBL/GenBank/DDBJ whole genome shotgun (WGS) entry which is preliminary data.</text>
</comment>
<proteinExistence type="predicted"/>
<dbReference type="Proteomes" id="UP000019494">
    <property type="component" value="Unassembled WGS sequence"/>
</dbReference>
<dbReference type="AlphaFoldDB" id="W9GGT9"/>